<dbReference type="AlphaFoldDB" id="A0A418D3G6"/>
<organism evidence="1 2">
    <name type="scientific">Aphanomyces astaci</name>
    <name type="common">Crayfish plague agent</name>
    <dbReference type="NCBI Taxonomy" id="112090"/>
    <lineage>
        <taxon>Eukaryota</taxon>
        <taxon>Sar</taxon>
        <taxon>Stramenopiles</taxon>
        <taxon>Oomycota</taxon>
        <taxon>Saprolegniomycetes</taxon>
        <taxon>Saprolegniales</taxon>
        <taxon>Verrucalvaceae</taxon>
        <taxon>Aphanomyces</taxon>
    </lineage>
</organism>
<dbReference type="EMBL" id="QUTG01004130">
    <property type="protein sequence ID" value="RHY89111.1"/>
    <property type="molecule type" value="Genomic_DNA"/>
</dbReference>
<comment type="caution">
    <text evidence="1">The sequence shown here is derived from an EMBL/GenBank/DDBJ whole genome shotgun (WGS) entry which is preliminary data.</text>
</comment>
<gene>
    <name evidence="1" type="ORF">DYB35_010140</name>
</gene>
<protein>
    <submittedName>
        <fullName evidence="1">Uncharacterized protein</fullName>
    </submittedName>
</protein>
<sequence length="200" mass="22263">MYVIKMAPGRRDLTNDEREAILRETLLKTNDSYASRLPKGFGPYLASKYECNVSCIRKILARAKDQGVAIGNMQISVANKKKGKVGRKHAFTAAEVKAKLLQVPLIARRFDLFQHTLSREAVKEHLDSPSTYGDRYKGRPGKLLLERDRAHLIRRAAASGQISGALLADLPFEVSAQTVHRELAGALQLKYSKLKHPSAL</sequence>
<dbReference type="VEuPathDB" id="FungiDB:H257_06803"/>
<proteinExistence type="predicted"/>
<name>A0A418D3G6_APHAT</name>
<reference evidence="1 2" key="1">
    <citation type="submission" date="2018-08" db="EMBL/GenBank/DDBJ databases">
        <title>Aphanomyces genome sequencing and annotation.</title>
        <authorList>
            <person name="Minardi D."/>
            <person name="Oidtmann B."/>
            <person name="Van Der Giezen M."/>
            <person name="Studholme D.J."/>
        </authorList>
    </citation>
    <scope>NUCLEOTIDE SEQUENCE [LARGE SCALE GENOMIC DNA]</scope>
    <source>
        <strain evidence="1 2">Sv</strain>
    </source>
</reference>
<evidence type="ECO:0000313" key="2">
    <source>
        <dbReference type="Proteomes" id="UP000285712"/>
    </source>
</evidence>
<accession>A0A418D3G6</accession>
<dbReference type="Proteomes" id="UP000285712">
    <property type="component" value="Unassembled WGS sequence"/>
</dbReference>
<evidence type="ECO:0000313" key="1">
    <source>
        <dbReference type="EMBL" id="RHY89111.1"/>
    </source>
</evidence>